<organism evidence="1 2">
    <name type="scientific">candidate division WOR-1 bacterium DG_54_3</name>
    <dbReference type="NCBI Taxonomy" id="1703775"/>
    <lineage>
        <taxon>Bacteria</taxon>
        <taxon>Bacillati</taxon>
        <taxon>Saganbacteria</taxon>
    </lineage>
</organism>
<dbReference type="AlphaFoldDB" id="A0A0S7XQM3"/>
<comment type="caution">
    <text evidence="1">The sequence shown here is derived from an EMBL/GenBank/DDBJ whole genome shotgun (WGS) entry which is preliminary data.</text>
</comment>
<sequence>MARKITTFADKVKKEKHVVLCPTCGGAIQPILHVTSERSKSGSWRFREKHVGVCKCNHDEIYK</sequence>
<evidence type="ECO:0000313" key="2">
    <source>
        <dbReference type="Proteomes" id="UP000051861"/>
    </source>
</evidence>
<proteinExistence type="predicted"/>
<accession>A0A0S7XQM3</accession>
<gene>
    <name evidence="1" type="ORF">AMJ44_12205</name>
</gene>
<evidence type="ECO:0000313" key="1">
    <source>
        <dbReference type="EMBL" id="KPJ64730.1"/>
    </source>
</evidence>
<name>A0A0S7XQM3_UNCSA</name>
<protein>
    <submittedName>
        <fullName evidence="1">Uncharacterized protein</fullName>
    </submittedName>
</protein>
<dbReference type="Proteomes" id="UP000051861">
    <property type="component" value="Unassembled WGS sequence"/>
</dbReference>
<dbReference type="EMBL" id="LIZX01000165">
    <property type="protein sequence ID" value="KPJ64730.1"/>
    <property type="molecule type" value="Genomic_DNA"/>
</dbReference>
<reference evidence="1 2" key="1">
    <citation type="journal article" date="2015" name="Microbiome">
        <title>Genomic resolution of linkages in carbon, nitrogen, and sulfur cycling among widespread estuary sediment bacteria.</title>
        <authorList>
            <person name="Baker B.J."/>
            <person name="Lazar C.S."/>
            <person name="Teske A.P."/>
            <person name="Dick G.J."/>
        </authorList>
    </citation>
    <scope>NUCLEOTIDE SEQUENCE [LARGE SCALE GENOMIC DNA]</scope>
    <source>
        <strain evidence="1">DG_54_3</strain>
    </source>
</reference>